<dbReference type="AlphaFoldDB" id="A0A6A6H7V7"/>
<comment type="subcellular location">
    <subcellularLocation>
        <location evidence="1">Membrane</location>
        <topology evidence="1">Multi-pass membrane protein</topology>
    </subcellularLocation>
</comment>
<dbReference type="PANTHER" id="PTHR23502">
    <property type="entry name" value="MAJOR FACILITATOR SUPERFAMILY"/>
    <property type="match status" value="1"/>
</dbReference>
<evidence type="ECO:0000256" key="1">
    <source>
        <dbReference type="ARBA" id="ARBA00004141"/>
    </source>
</evidence>
<keyword evidence="4 7" id="KW-1133">Transmembrane helix</keyword>
<evidence type="ECO:0000256" key="3">
    <source>
        <dbReference type="ARBA" id="ARBA00022692"/>
    </source>
</evidence>
<evidence type="ECO:0000256" key="7">
    <source>
        <dbReference type="SAM" id="Phobius"/>
    </source>
</evidence>
<dbReference type="FunFam" id="1.20.1250.20:FF:000172">
    <property type="entry name" value="MFS multidrug resistance transporter"/>
    <property type="match status" value="1"/>
</dbReference>
<sequence length="560" mass="62375">MAEKDIEKGDIENVAEPSRESSISTFVNSPKTRDQDDVDTKPEISQTTDKTALTNEKQAAASVKSSEGQSAKPVLRSERRGLLAHFALLPEVDEPKQYSRRTKWLITFIVAFAGAAAPAGSGILLPALQDIAGDLHTTPTITNLSVALYMLSLAIWPLWWSSFSETLGRRSIYLVSFALYILWCVLSAVSNSIGMFIVMRMLNGGASGSVQAVGAGTIADIWEVRERGRAMGIFYLGPLCGPLLSPIIGGALNERWGWRSTQWFCVIYGGIVWLAVLFGLPETLQNRKPITQAGTDRPSLQRTTTRESVQIKTKKWLVILRRFFVDPLRIILTLRFGAVALTVWLASTTFFCLYFLNISVQQVFAAPPYNLSSIIVGLLYIPNSLGYITASVFGGRWVDRIMRDKAERAQRKDKNGKLIFLPEDRMGKNAWVAAVLFPVSMVWYGWTAQKGVMWIVPMISNFFFGVSSMITFGMATTMLTEFMPKKASHGIAANNFIRNIFATVSGIVAEPMIRAIGNGWCFTIWAIIVAISGPMVIILMKRYGTHWRRKLDRELNQDEQ</sequence>
<keyword evidence="3 7" id="KW-0812">Transmembrane</keyword>
<proteinExistence type="predicted"/>
<feature type="transmembrane region" description="Helical" evidence="7">
    <location>
        <begin position="261"/>
        <end position="280"/>
    </location>
</feature>
<feature type="compositionally biased region" description="Basic and acidic residues" evidence="6">
    <location>
        <begin position="31"/>
        <end position="42"/>
    </location>
</feature>
<dbReference type="Gene3D" id="1.20.1250.20">
    <property type="entry name" value="MFS general substrate transporter like domains"/>
    <property type="match status" value="1"/>
</dbReference>
<evidence type="ECO:0000256" key="5">
    <source>
        <dbReference type="ARBA" id="ARBA00023136"/>
    </source>
</evidence>
<name>A0A6A6H7V7_VIRVR</name>
<feature type="transmembrane region" description="Helical" evidence="7">
    <location>
        <begin position="172"/>
        <end position="199"/>
    </location>
</feature>
<feature type="region of interest" description="Disordered" evidence="6">
    <location>
        <begin position="1"/>
        <end position="73"/>
    </location>
</feature>
<evidence type="ECO:0000256" key="4">
    <source>
        <dbReference type="ARBA" id="ARBA00022989"/>
    </source>
</evidence>
<dbReference type="GO" id="GO:0010509">
    <property type="term" value="P:intracellular polyamine homeostasis"/>
    <property type="evidence" value="ECO:0007669"/>
    <property type="project" value="TreeGrafter"/>
</dbReference>
<dbReference type="GO" id="GO:0015203">
    <property type="term" value="F:polyamine transmembrane transporter activity"/>
    <property type="evidence" value="ECO:0007669"/>
    <property type="project" value="TreeGrafter"/>
</dbReference>
<gene>
    <name evidence="9" type="ORF">EV356DRAFT_447174</name>
</gene>
<evidence type="ECO:0000256" key="2">
    <source>
        <dbReference type="ARBA" id="ARBA00022448"/>
    </source>
</evidence>
<evidence type="ECO:0000313" key="9">
    <source>
        <dbReference type="EMBL" id="KAF2234082.1"/>
    </source>
</evidence>
<feature type="compositionally biased region" description="Polar residues" evidence="6">
    <location>
        <begin position="43"/>
        <end position="69"/>
    </location>
</feature>
<accession>A0A6A6H7V7</accession>
<dbReference type="EMBL" id="ML991801">
    <property type="protein sequence ID" value="KAF2234082.1"/>
    <property type="molecule type" value="Genomic_DNA"/>
</dbReference>
<keyword evidence="5 7" id="KW-0472">Membrane</keyword>
<feature type="transmembrane region" description="Helical" evidence="7">
    <location>
        <begin position="330"/>
        <end position="356"/>
    </location>
</feature>
<dbReference type="InterPro" id="IPR020846">
    <property type="entry name" value="MFS_dom"/>
</dbReference>
<feature type="transmembrane region" description="Helical" evidence="7">
    <location>
        <begin position="496"/>
        <end position="516"/>
    </location>
</feature>
<dbReference type="OrthoDB" id="3936150at2759"/>
<dbReference type="CDD" id="cd17323">
    <property type="entry name" value="MFS_Tpo1_MDR_like"/>
    <property type="match status" value="1"/>
</dbReference>
<protein>
    <submittedName>
        <fullName evidence="9">MFS general substrate transporter</fullName>
    </submittedName>
</protein>
<feature type="compositionally biased region" description="Basic and acidic residues" evidence="6">
    <location>
        <begin position="1"/>
        <end position="11"/>
    </location>
</feature>
<feature type="domain" description="Major facilitator superfamily (MFS) profile" evidence="8">
    <location>
        <begin position="106"/>
        <end position="544"/>
    </location>
</feature>
<dbReference type="GO" id="GO:0005886">
    <property type="term" value="C:plasma membrane"/>
    <property type="evidence" value="ECO:0007669"/>
    <property type="project" value="TreeGrafter"/>
</dbReference>
<dbReference type="SUPFAM" id="SSF103473">
    <property type="entry name" value="MFS general substrate transporter"/>
    <property type="match status" value="1"/>
</dbReference>
<evidence type="ECO:0000259" key="8">
    <source>
        <dbReference type="PROSITE" id="PS50850"/>
    </source>
</evidence>
<evidence type="ECO:0000313" key="10">
    <source>
        <dbReference type="Proteomes" id="UP000800092"/>
    </source>
</evidence>
<dbReference type="InterPro" id="IPR011701">
    <property type="entry name" value="MFS"/>
</dbReference>
<organism evidence="9 10">
    <name type="scientific">Viridothelium virens</name>
    <name type="common">Speckled blister lichen</name>
    <name type="synonym">Trypethelium virens</name>
    <dbReference type="NCBI Taxonomy" id="1048519"/>
    <lineage>
        <taxon>Eukaryota</taxon>
        <taxon>Fungi</taxon>
        <taxon>Dikarya</taxon>
        <taxon>Ascomycota</taxon>
        <taxon>Pezizomycotina</taxon>
        <taxon>Dothideomycetes</taxon>
        <taxon>Dothideomycetes incertae sedis</taxon>
        <taxon>Trypetheliales</taxon>
        <taxon>Trypetheliaceae</taxon>
        <taxon>Viridothelium</taxon>
    </lineage>
</organism>
<evidence type="ECO:0000256" key="6">
    <source>
        <dbReference type="SAM" id="MobiDB-lite"/>
    </source>
</evidence>
<keyword evidence="2" id="KW-0813">Transport</keyword>
<feature type="transmembrane region" description="Helical" evidence="7">
    <location>
        <begin position="140"/>
        <end position="160"/>
    </location>
</feature>
<feature type="transmembrane region" description="Helical" evidence="7">
    <location>
        <begin position="452"/>
        <end position="475"/>
    </location>
</feature>
<feature type="transmembrane region" description="Helical" evidence="7">
    <location>
        <begin position="522"/>
        <end position="540"/>
    </location>
</feature>
<dbReference type="InterPro" id="IPR036259">
    <property type="entry name" value="MFS_trans_sf"/>
</dbReference>
<dbReference type="Proteomes" id="UP000800092">
    <property type="component" value="Unassembled WGS sequence"/>
</dbReference>
<feature type="transmembrane region" description="Helical" evidence="7">
    <location>
        <begin position="376"/>
        <end position="398"/>
    </location>
</feature>
<keyword evidence="10" id="KW-1185">Reference proteome</keyword>
<dbReference type="Pfam" id="PF07690">
    <property type="entry name" value="MFS_1"/>
    <property type="match status" value="1"/>
</dbReference>
<feature type="transmembrane region" description="Helical" evidence="7">
    <location>
        <begin position="104"/>
        <end position="128"/>
    </location>
</feature>
<feature type="transmembrane region" description="Helical" evidence="7">
    <location>
        <begin position="429"/>
        <end position="446"/>
    </location>
</feature>
<dbReference type="PANTHER" id="PTHR23502:SF5">
    <property type="entry name" value="QUINIDINE RESISTANCE PROTEIN 3"/>
    <property type="match status" value="1"/>
</dbReference>
<dbReference type="PROSITE" id="PS50850">
    <property type="entry name" value="MFS"/>
    <property type="match status" value="1"/>
</dbReference>
<reference evidence="9" key="1">
    <citation type="journal article" date="2020" name="Stud. Mycol.">
        <title>101 Dothideomycetes genomes: a test case for predicting lifestyles and emergence of pathogens.</title>
        <authorList>
            <person name="Haridas S."/>
            <person name="Albert R."/>
            <person name="Binder M."/>
            <person name="Bloem J."/>
            <person name="Labutti K."/>
            <person name="Salamov A."/>
            <person name="Andreopoulos B."/>
            <person name="Baker S."/>
            <person name="Barry K."/>
            <person name="Bills G."/>
            <person name="Bluhm B."/>
            <person name="Cannon C."/>
            <person name="Castanera R."/>
            <person name="Culley D."/>
            <person name="Daum C."/>
            <person name="Ezra D."/>
            <person name="Gonzalez J."/>
            <person name="Henrissat B."/>
            <person name="Kuo A."/>
            <person name="Liang C."/>
            <person name="Lipzen A."/>
            <person name="Lutzoni F."/>
            <person name="Magnuson J."/>
            <person name="Mondo S."/>
            <person name="Nolan M."/>
            <person name="Ohm R."/>
            <person name="Pangilinan J."/>
            <person name="Park H.-J."/>
            <person name="Ramirez L."/>
            <person name="Alfaro M."/>
            <person name="Sun H."/>
            <person name="Tritt A."/>
            <person name="Yoshinaga Y."/>
            <person name="Zwiers L.-H."/>
            <person name="Turgeon B."/>
            <person name="Goodwin S."/>
            <person name="Spatafora J."/>
            <person name="Crous P."/>
            <person name="Grigoriev I."/>
        </authorList>
    </citation>
    <scope>NUCLEOTIDE SEQUENCE</scope>
    <source>
        <strain evidence="9">Tuck. ex Michener</strain>
    </source>
</reference>
<feature type="compositionally biased region" description="Polar residues" evidence="6">
    <location>
        <begin position="20"/>
        <end position="30"/>
    </location>
</feature>